<keyword evidence="1" id="KW-0732">Signal</keyword>
<protein>
    <submittedName>
        <fullName evidence="2">Uncharacterized protein</fullName>
    </submittedName>
</protein>
<dbReference type="OrthoDB" id="9384695at2759"/>
<evidence type="ECO:0000313" key="2">
    <source>
        <dbReference type="EMBL" id="RMB96798.1"/>
    </source>
</evidence>
<dbReference type="EMBL" id="QRBI01000172">
    <property type="protein sequence ID" value="RMB96798.1"/>
    <property type="molecule type" value="Genomic_DNA"/>
</dbReference>
<feature type="signal peptide" evidence="1">
    <location>
        <begin position="1"/>
        <end position="18"/>
    </location>
</feature>
<dbReference type="Proteomes" id="UP000269221">
    <property type="component" value="Unassembled WGS sequence"/>
</dbReference>
<evidence type="ECO:0000256" key="1">
    <source>
        <dbReference type="SAM" id="SignalP"/>
    </source>
</evidence>
<proteinExistence type="predicted"/>
<evidence type="ECO:0000313" key="3">
    <source>
        <dbReference type="Proteomes" id="UP000269221"/>
    </source>
</evidence>
<dbReference type="AlphaFoldDB" id="A0A3M0J7E1"/>
<feature type="chain" id="PRO_5018304877" evidence="1">
    <location>
        <begin position="19"/>
        <end position="329"/>
    </location>
</feature>
<accession>A0A3M0J7E1</accession>
<keyword evidence="3" id="KW-1185">Reference proteome</keyword>
<reference evidence="2 3" key="1">
    <citation type="submission" date="2018-07" db="EMBL/GenBank/DDBJ databases">
        <title>A high quality draft genome assembly of the barn swallow (H. rustica rustica).</title>
        <authorList>
            <person name="Formenti G."/>
            <person name="Chiara M."/>
            <person name="Poveda L."/>
            <person name="Francoijs K.-J."/>
            <person name="Bonisoli-Alquati A."/>
            <person name="Canova L."/>
            <person name="Gianfranceschi L."/>
            <person name="Horner D.S."/>
            <person name="Saino N."/>
        </authorList>
    </citation>
    <scope>NUCLEOTIDE SEQUENCE [LARGE SCALE GENOMIC DNA]</scope>
    <source>
        <strain evidence="2">Chelidonia</strain>
        <tissue evidence="2">Blood</tissue>
    </source>
</reference>
<sequence length="329" mass="37377">MLVQVVALLGLGVLGSSAQLQEERSRNLVGLIIRELLQDMKKLNLNAVPSLVTVNATVERCMHSHLKTFASTLTALDTHSKFIAKKLTRLNAYKNILPKSNTMEAGGNAATYLEGFIEALKNSKESVEQRLIVLNLRKIQSYGESCTGWMPLLSLTMSYLNHLITFGKYYIRVQVSLMKKQTFPAHEEEKLQLPPETADLHSIVIQINYAREKFLTPLDVKRLSCAHNNTELFIRGLEKIDKRTCMRKVAKDMEKLEKICDILKKSSSHDESCWNAETRFSKFKENLQEFLRWVNGKVDCSSVGRSEMTLYLDGKCSCRDLWKSLQGLG</sequence>
<name>A0A3M0J7E1_HIRRU</name>
<gene>
    <name evidence="2" type="ORF">DUI87_26865</name>
</gene>
<organism evidence="2 3">
    <name type="scientific">Hirundo rustica rustica</name>
    <dbReference type="NCBI Taxonomy" id="333673"/>
    <lineage>
        <taxon>Eukaryota</taxon>
        <taxon>Metazoa</taxon>
        <taxon>Chordata</taxon>
        <taxon>Craniata</taxon>
        <taxon>Vertebrata</taxon>
        <taxon>Euteleostomi</taxon>
        <taxon>Archelosauria</taxon>
        <taxon>Archosauria</taxon>
        <taxon>Dinosauria</taxon>
        <taxon>Saurischia</taxon>
        <taxon>Theropoda</taxon>
        <taxon>Coelurosauria</taxon>
        <taxon>Aves</taxon>
        <taxon>Neognathae</taxon>
        <taxon>Neoaves</taxon>
        <taxon>Telluraves</taxon>
        <taxon>Australaves</taxon>
        <taxon>Passeriformes</taxon>
        <taxon>Sylvioidea</taxon>
        <taxon>Hirundinidae</taxon>
        <taxon>Hirundo</taxon>
    </lineage>
</organism>
<comment type="caution">
    <text evidence="2">The sequence shown here is derived from an EMBL/GenBank/DDBJ whole genome shotgun (WGS) entry which is preliminary data.</text>
</comment>